<evidence type="ECO:0000256" key="5">
    <source>
        <dbReference type="ARBA" id="ARBA00023134"/>
    </source>
</evidence>
<keyword evidence="5 6" id="KW-0342">GTP-binding</keyword>
<feature type="region of interest" description="Disordered" evidence="7">
    <location>
        <begin position="113"/>
        <end position="138"/>
    </location>
</feature>
<feature type="binding site" evidence="6">
    <location>
        <begin position="55"/>
        <end position="58"/>
    </location>
    <ligand>
        <name>GTP</name>
        <dbReference type="ChEBI" id="CHEBI:37565"/>
    </ligand>
</feature>
<dbReference type="InterPro" id="IPR027417">
    <property type="entry name" value="P-loop_NTPase"/>
</dbReference>
<keyword evidence="2" id="KW-0449">Lipoprotein</keyword>
<keyword evidence="4" id="KW-0931">ER-Golgi transport</keyword>
<proteinExistence type="inferred from homology"/>
<sequence length="583" mass="63301">MAIRPLWRHYFVNTDGVVVFVDSSDHKRVAEAKEEIDLLLREPVLQGVPFLVLANKQDIAGCLSPEELGAVLELAAAAPKLGRPVTCLPTSIKHPQTFVDAIQWLVSAMSERRSSAGEAPQPSAPSARAPGGGASASGEDLESVLQRWMSVEDSPDDALLAALEDCSLEVWDHRTHLRIAWVLLSRHGRRAAMPLIFDGIKNFIEKSPKARRASGRGSTFHETMTYFWVHLVDYAMHATRNDAGNFRTFLLLNPQLADGGLFLRYYSKARMLHDPEARTQVVLPDVKPLPSILSDVSGLKHRAAATAAAAAEQPQQGAVDVGLPSQASFLPTLWSPGSANGDAAFVRDFEARVLREWGHRSLIRVVYCYLSFLGRRNGAKEVFTRLEVWQASGFNVSLAYFWIQMVTEALMPDFRDVLFPPPAPPPAPPQGLAAVGGGEDAGRKPCHDVNIEDEGAPLEEGQGSVNGSRRAFSMGGLLQNIPGSDASCDPSAVAEPQLSGTSASSTDGAGVAGAGNSTACWRSRLPEFADMLGGRFGRASKAMSTLVDQPQLWRQYYSERVLFSDVAMQDMTLPDRKPFASVM</sequence>
<dbReference type="PRINTS" id="PR00328">
    <property type="entry name" value="SAR1GTPBP"/>
</dbReference>
<dbReference type="SUPFAM" id="SSF52540">
    <property type="entry name" value="P-loop containing nucleoside triphosphate hydrolases"/>
    <property type="match status" value="1"/>
</dbReference>
<dbReference type="InterPro" id="IPR006689">
    <property type="entry name" value="Small_GTPase_ARF/SAR"/>
</dbReference>
<gene>
    <name evidence="8" type="ORF">CEUR00632_LOCUS20406</name>
</gene>
<evidence type="ECO:0000256" key="1">
    <source>
        <dbReference type="ARBA" id="ARBA00010290"/>
    </source>
</evidence>
<dbReference type="PANTHER" id="PTHR11711">
    <property type="entry name" value="ADP RIBOSYLATION FACTOR-RELATED"/>
    <property type="match status" value="1"/>
</dbReference>
<evidence type="ECO:0000256" key="7">
    <source>
        <dbReference type="SAM" id="MobiDB-lite"/>
    </source>
</evidence>
<keyword evidence="2" id="KW-0519">Myristate</keyword>
<dbReference type="GO" id="GO:0003924">
    <property type="term" value="F:GTPase activity"/>
    <property type="evidence" value="ECO:0007669"/>
    <property type="project" value="InterPro"/>
</dbReference>
<dbReference type="AlphaFoldDB" id="A0A7R9VZ73"/>
<evidence type="ECO:0000256" key="4">
    <source>
        <dbReference type="ARBA" id="ARBA00022892"/>
    </source>
</evidence>
<comment type="similarity">
    <text evidence="1">Belongs to the small GTPase superfamily. Arf family.</text>
</comment>
<accession>A0A7R9VZ73</accession>
<protein>
    <submittedName>
        <fullName evidence="8">Uncharacterized protein</fullName>
    </submittedName>
</protein>
<dbReference type="Gene3D" id="3.40.50.300">
    <property type="entry name" value="P-loop containing nucleotide triphosphate hydrolases"/>
    <property type="match status" value="1"/>
</dbReference>
<feature type="compositionally biased region" description="Low complexity" evidence="7">
    <location>
        <begin position="499"/>
        <end position="509"/>
    </location>
</feature>
<evidence type="ECO:0000313" key="8">
    <source>
        <dbReference type="EMBL" id="CAD8309869.1"/>
    </source>
</evidence>
<evidence type="ECO:0000256" key="3">
    <source>
        <dbReference type="ARBA" id="ARBA00022741"/>
    </source>
</evidence>
<organism evidence="8">
    <name type="scientific">Chlamydomonas euryale</name>
    <dbReference type="NCBI Taxonomy" id="1486919"/>
    <lineage>
        <taxon>Eukaryota</taxon>
        <taxon>Viridiplantae</taxon>
        <taxon>Chlorophyta</taxon>
        <taxon>core chlorophytes</taxon>
        <taxon>Chlorophyceae</taxon>
        <taxon>CS clade</taxon>
        <taxon>Chlamydomonadales</taxon>
        <taxon>Chlamydomonadaceae</taxon>
        <taxon>Chlamydomonas</taxon>
    </lineage>
</organism>
<keyword evidence="4" id="KW-0813">Transport</keyword>
<keyword evidence="3 6" id="KW-0547">Nucleotide-binding</keyword>
<feature type="compositionally biased region" description="Low complexity" evidence="7">
    <location>
        <begin position="119"/>
        <end position="129"/>
    </location>
</feature>
<feature type="region of interest" description="Disordered" evidence="7">
    <location>
        <begin position="485"/>
        <end position="510"/>
    </location>
</feature>
<dbReference type="Pfam" id="PF00025">
    <property type="entry name" value="Arf"/>
    <property type="match status" value="1"/>
</dbReference>
<dbReference type="GO" id="GO:0005525">
    <property type="term" value="F:GTP binding"/>
    <property type="evidence" value="ECO:0007669"/>
    <property type="project" value="UniProtKB-KW"/>
</dbReference>
<dbReference type="PROSITE" id="PS51417">
    <property type="entry name" value="ARF"/>
    <property type="match status" value="1"/>
</dbReference>
<dbReference type="GO" id="GO:0016192">
    <property type="term" value="P:vesicle-mediated transport"/>
    <property type="evidence" value="ECO:0007669"/>
    <property type="project" value="UniProtKB-KW"/>
</dbReference>
<evidence type="ECO:0000256" key="2">
    <source>
        <dbReference type="ARBA" id="ARBA00022707"/>
    </source>
</evidence>
<dbReference type="EMBL" id="HBEC01043817">
    <property type="protein sequence ID" value="CAD8309869.1"/>
    <property type="molecule type" value="Transcribed_RNA"/>
</dbReference>
<dbReference type="InterPro" id="IPR024156">
    <property type="entry name" value="Small_GTPase_ARF"/>
</dbReference>
<reference evidence="8" key="1">
    <citation type="submission" date="2021-01" db="EMBL/GenBank/DDBJ databases">
        <authorList>
            <person name="Corre E."/>
            <person name="Pelletier E."/>
            <person name="Niang G."/>
            <person name="Scheremetjew M."/>
            <person name="Finn R."/>
            <person name="Kale V."/>
            <person name="Holt S."/>
            <person name="Cochrane G."/>
            <person name="Meng A."/>
            <person name="Brown T."/>
            <person name="Cohen L."/>
        </authorList>
    </citation>
    <scope>NUCLEOTIDE SEQUENCE</scope>
    <source>
        <strain evidence="8">CCMP219</strain>
    </source>
</reference>
<evidence type="ECO:0000256" key="6">
    <source>
        <dbReference type="PIRSR" id="PIRSR606689-1"/>
    </source>
</evidence>
<name>A0A7R9VZ73_9CHLO</name>